<protein>
    <submittedName>
        <fullName evidence="2">Hydrolase</fullName>
    </submittedName>
</protein>
<comment type="caution">
    <text evidence="2">The sequence shown here is derived from an EMBL/GenBank/DDBJ whole genome shotgun (WGS) entry which is preliminary data.</text>
</comment>
<dbReference type="EMBL" id="BSFQ01000038">
    <property type="protein sequence ID" value="GLL14873.1"/>
    <property type="molecule type" value="Genomic_DNA"/>
</dbReference>
<reference evidence="2" key="2">
    <citation type="submission" date="2023-01" db="EMBL/GenBank/DDBJ databases">
        <authorList>
            <person name="Sun Q."/>
            <person name="Evtushenko L."/>
        </authorList>
    </citation>
    <scope>NUCLEOTIDE SEQUENCE</scope>
    <source>
        <strain evidence="2">VKM Ac-1069</strain>
    </source>
</reference>
<dbReference type="PANTHER" id="PTHR43433">
    <property type="entry name" value="HYDROLASE, ALPHA/BETA FOLD FAMILY PROTEIN"/>
    <property type="match status" value="1"/>
</dbReference>
<gene>
    <name evidence="2" type="ORF">GCM10017577_60220</name>
</gene>
<name>A0A9W6L7V1_9PSEU</name>
<proteinExistence type="predicted"/>
<sequence length="274" mass="28159">MTGVRVDALEVPGARLLCEVRGSGPVVLLIPGGAADTASYDGIAPLLAAEHTVVTYDPRGTSRSPAADPESAASVVTLADDAHRVLEAVRAGPATVFGSSAGAVTGLELATRRPERVARLIAHEPPVTALFPDPARHDGGRLAELQRREGTPAAMARFLADTGMDGDAPPAPTDDPAALETLARFVANLPGFFAYTVVAVSRYQPDVEALRSLGPRIVVAAGRDSAGQVPRRATEALAAALGTTLVEMPGDHRGFLGAPVAFADALRPLLDGAS</sequence>
<dbReference type="Gene3D" id="3.40.50.1820">
    <property type="entry name" value="alpha/beta hydrolase"/>
    <property type="match status" value="1"/>
</dbReference>
<evidence type="ECO:0000313" key="2">
    <source>
        <dbReference type="EMBL" id="GLL14873.1"/>
    </source>
</evidence>
<keyword evidence="2" id="KW-0378">Hydrolase</keyword>
<keyword evidence="3" id="KW-1185">Reference proteome</keyword>
<dbReference type="SUPFAM" id="SSF53474">
    <property type="entry name" value="alpha/beta-Hydrolases"/>
    <property type="match status" value="1"/>
</dbReference>
<dbReference type="InterPro" id="IPR000073">
    <property type="entry name" value="AB_hydrolase_1"/>
</dbReference>
<evidence type="ECO:0000313" key="3">
    <source>
        <dbReference type="Proteomes" id="UP001143463"/>
    </source>
</evidence>
<dbReference type="AlphaFoldDB" id="A0A9W6L7V1"/>
<dbReference type="GO" id="GO:0046503">
    <property type="term" value="P:glycerolipid catabolic process"/>
    <property type="evidence" value="ECO:0007669"/>
    <property type="project" value="TreeGrafter"/>
</dbReference>
<reference evidence="2" key="1">
    <citation type="journal article" date="2014" name="Int. J. Syst. Evol. Microbiol.">
        <title>Complete genome sequence of Corynebacterium casei LMG S-19264T (=DSM 44701T), isolated from a smear-ripened cheese.</title>
        <authorList>
            <consortium name="US DOE Joint Genome Institute (JGI-PGF)"/>
            <person name="Walter F."/>
            <person name="Albersmeier A."/>
            <person name="Kalinowski J."/>
            <person name="Ruckert C."/>
        </authorList>
    </citation>
    <scope>NUCLEOTIDE SEQUENCE</scope>
    <source>
        <strain evidence="2">VKM Ac-1069</strain>
    </source>
</reference>
<evidence type="ECO:0000259" key="1">
    <source>
        <dbReference type="Pfam" id="PF00561"/>
    </source>
</evidence>
<dbReference type="GO" id="GO:0004806">
    <property type="term" value="F:triacylglycerol lipase activity"/>
    <property type="evidence" value="ECO:0007669"/>
    <property type="project" value="TreeGrafter"/>
</dbReference>
<dbReference type="Proteomes" id="UP001143463">
    <property type="component" value="Unassembled WGS sequence"/>
</dbReference>
<dbReference type="PANTHER" id="PTHR43433:SF5">
    <property type="entry name" value="AB HYDROLASE-1 DOMAIN-CONTAINING PROTEIN"/>
    <property type="match status" value="1"/>
</dbReference>
<dbReference type="InterPro" id="IPR029058">
    <property type="entry name" value="AB_hydrolase_fold"/>
</dbReference>
<dbReference type="RefSeq" id="WP_037051471.1">
    <property type="nucleotide sequence ID" value="NZ_BAAAUZ010000001.1"/>
</dbReference>
<organism evidence="2 3">
    <name type="scientific">Pseudonocardia halophobica</name>
    <dbReference type="NCBI Taxonomy" id="29401"/>
    <lineage>
        <taxon>Bacteria</taxon>
        <taxon>Bacillati</taxon>
        <taxon>Actinomycetota</taxon>
        <taxon>Actinomycetes</taxon>
        <taxon>Pseudonocardiales</taxon>
        <taxon>Pseudonocardiaceae</taxon>
        <taxon>Pseudonocardia</taxon>
    </lineage>
</organism>
<accession>A0A9W6L7V1</accession>
<feature type="domain" description="AB hydrolase-1" evidence="1">
    <location>
        <begin position="25"/>
        <end position="162"/>
    </location>
</feature>
<dbReference type="InterPro" id="IPR050471">
    <property type="entry name" value="AB_hydrolase"/>
</dbReference>
<dbReference type="Pfam" id="PF00561">
    <property type="entry name" value="Abhydrolase_1"/>
    <property type="match status" value="1"/>
</dbReference>